<protein>
    <submittedName>
        <fullName evidence="1">Uncharacterized protein</fullName>
    </submittedName>
</protein>
<gene>
    <name evidence="1" type="ORF">E0486_03240</name>
</gene>
<organism evidence="1 2">
    <name type="scientific">Flaviaesturariibacter aridisoli</name>
    <dbReference type="NCBI Taxonomy" id="2545761"/>
    <lineage>
        <taxon>Bacteria</taxon>
        <taxon>Pseudomonadati</taxon>
        <taxon>Bacteroidota</taxon>
        <taxon>Chitinophagia</taxon>
        <taxon>Chitinophagales</taxon>
        <taxon>Chitinophagaceae</taxon>
        <taxon>Flaviaestuariibacter</taxon>
    </lineage>
</organism>
<evidence type="ECO:0000313" key="2">
    <source>
        <dbReference type="Proteomes" id="UP000295164"/>
    </source>
</evidence>
<dbReference type="Proteomes" id="UP000295164">
    <property type="component" value="Unassembled WGS sequence"/>
</dbReference>
<proteinExistence type="predicted"/>
<dbReference type="RefSeq" id="WP_131850702.1">
    <property type="nucleotide sequence ID" value="NZ_SKFH01000003.1"/>
</dbReference>
<comment type="caution">
    <text evidence="1">The sequence shown here is derived from an EMBL/GenBank/DDBJ whole genome shotgun (WGS) entry which is preliminary data.</text>
</comment>
<evidence type="ECO:0000313" key="1">
    <source>
        <dbReference type="EMBL" id="TCZ74103.1"/>
    </source>
</evidence>
<name>A0A4R4E5G5_9BACT</name>
<reference evidence="1 2" key="1">
    <citation type="submission" date="2019-03" db="EMBL/GenBank/DDBJ databases">
        <authorList>
            <person name="Kim M.K.M."/>
        </authorList>
    </citation>
    <scope>NUCLEOTIDE SEQUENCE [LARGE SCALE GENOMIC DNA]</scope>
    <source>
        <strain evidence="1 2">17J68-15</strain>
    </source>
</reference>
<dbReference type="EMBL" id="SKFH01000003">
    <property type="protein sequence ID" value="TCZ74103.1"/>
    <property type="molecule type" value="Genomic_DNA"/>
</dbReference>
<keyword evidence="2" id="KW-1185">Reference proteome</keyword>
<dbReference type="AlphaFoldDB" id="A0A4R4E5G5"/>
<dbReference type="OrthoDB" id="1016932at2"/>
<accession>A0A4R4E5G5</accession>
<sequence length="238" mass="27711">MQSIHNYMGNYAGFLQRFLDQGYEFVFFSELNNPNGQIALRHDIDFDTEYALRSAEVEHALGIKSVYFFLLRHEFYNPFAGEAYRHITAIRDMGHQVSVHFDPTLYEDFETGLAEECRFFENVFGSKVSLISFHRPAPAFQNLDAPIGGVDHTYRSKWFRDIKYFADSTGAWRFGHPHDSEEFAVGKTMQIVTHPIWWFVEGSSNLEVLKSYYYRKQTLLKELCAQNSIPFKSIVAEI</sequence>